<evidence type="ECO:0000256" key="10">
    <source>
        <dbReference type="PROSITE-ProRule" id="PRU00473"/>
    </source>
</evidence>
<comment type="subcellular location">
    <subcellularLocation>
        <location evidence="1">Cell outer membrane</location>
        <topology evidence="1">Multi-pass membrane protein</topology>
    </subcellularLocation>
</comment>
<dbReference type="InterPro" id="IPR006664">
    <property type="entry name" value="OMP_bac"/>
</dbReference>
<dbReference type="InterPro" id="IPR050330">
    <property type="entry name" value="Bact_OuterMem_StrucFunc"/>
</dbReference>
<name>A0A327YW65_9FLAO</name>
<feature type="signal peptide" evidence="12">
    <location>
        <begin position="1"/>
        <end position="19"/>
    </location>
</feature>
<dbReference type="RefSeq" id="WP_111565890.1">
    <property type="nucleotide sequence ID" value="NZ_QLMI01000001.1"/>
</dbReference>
<feature type="coiled-coil region" evidence="11">
    <location>
        <begin position="222"/>
        <end position="249"/>
    </location>
</feature>
<dbReference type="PANTHER" id="PTHR30329:SF21">
    <property type="entry name" value="LIPOPROTEIN YIAD-RELATED"/>
    <property type="match status" value="1"/>
</dbReference>
<keyword evidence="4" id="KW-0812">Transmembrane</keyword>
<keyword evidence="7" id="KW-0626">Porin</keyword>
<dbReference type="GO" id="GO:0009279">
    <property type="term" value="C:cell outer membrane"/>
    <property type="evidence" value="ECO:0007669"/>
    <property type="project" value="UniProtKB-SubCell"/>
</dbReference>
<dbReference type="Pfam" id="PF00691">
    <property type="entry name" value="OmpA"/>
    <property type="match status" value="1"/>
</dbReference>
<evidence type="ECO:0000256" key="7">
    <source>
        <dbReference type="ARBA" id="ARBA00023114"/>
    </source>
</evidence>
<dbReference type="Pfam" id="PF13505">
    <property type="entry name" value="OMP_b-brl"/>
    <property type="match status" value="1"/>
</dbReference>
<dbReference type="InterPro" id="IPR027385">
    <property type="entry name" value="Beta-barrel_OMP"/>
</dbReference>
<evidence type="ECO:0000313" key="15">
    <source>
        <dbReference type="Proteomes" id="UP000249620"/>
    </source>
</evidence>
<evidence type="ECO:0000256" key="4">
    <source>
        <dbReference type="ARBA" id="ARBA00022692"/>
    </source>
</evidence>
<evidence type="ECO:0000256" key="1">
    <source>
        <dbReference type="ARBA" id="ARBA00004571"/>
    </source>
</evidence>
<dbReference type="GO" id="GO:0046930">
    <property type="term" value="C:pore complex"/>
    <property type="evidence" value="ECO:0007669"/>
    <property type="project" value="UniProtKB-KW"/>
</dbReference>
<dbReference type="Proteomes" id="UP000249620">
    <property type="component" value="Unassembled WGS sequence"/>
</dbReference>
<proteinExistence type="predicted"/>
<keyword evidence="2" id="KW-0813">Transport</keyword>
<evidence type="ECO:0000313" key="14">
    <source>
        <dbReference type="EMBL" id="RAK25340.1"/>
    </source>
</evidence>
<keyword evidence="9" id="KW-0998">Cell outer membrane</keyword>
<comment type="caution">
    <text evidence="14">The sequence shown here is derived from an EMBL/GenBank/DDBJ whole genome shotgun (WGS) entry which is preliminary data.</text>
</comment>
<dbReference type="AlphaFoldDB" id="A0A327YW65"/>
<dbReference type="InterPro" id="IPR028974">
    <property type="entry name" value="TSP_type-3_rpt"/>
</dbReference>
<gene>
    <name evidence="14" type="ORF">B0I03_101514</name>
</gene>
<sequence>MKKIIFIAALLVAVTEINAQETKIQKETTSTEFNKWSVDVNAGLSKPTAPFSTNYYSSNTNFIHGDLGVRYMLNNKFGLKLDFGLDSFKNDSESFEFEGKYYRTSLQGVVNLGRVLNFEDWTNTINLQAHSGVGFSFMTNDKFDGNDDMTNFILGLTAQFKLSNRVALNADFSMINNINQEYTFDGVQDPSVTSDRGFNSTLYNASLGLSIYLGKHGKHADWVTSNSKLDELERRVAELETKLLDTDKDGVADYLDEEKNSAQNVLVDTKGRTLDTNKNGVDDKVEAYVDNKTKVTSTDGQSIEDMINGGYITVFFDFNSSKPTADSYSAINFVTQYLKSNPNSNVEIVGFADEIGNSEYNKTLSASRANFVKDVIVKAGINASRLNVTGQGEDTSVDASSADARRLVRKVIFKLK</sequence>
<evidence type="ECO:0000256" key="5">
    <source>
        <dbReference type="ARBA" id="ARBA00022729"/>
    </source>
</evidence>
<evidence type="ECO:0000256" key="9">
    <source>
        <dbReference type="ARBA" id="ARBA00023237"/>
    </source>
</evidence>
<dbReference type="GO" id="GO:0015288">
    <property type="term" value="F:porin activity"/>
    <property type="evidence" value="ECO:0007669"/>
    <property type="project" value="UniProtKB-KW"/>
</dbReference>
<evidence type="ECO:0000256" key="3">
    <source>
        <dbReference type="ARBA" id="ARBA00022452"/>
    </source>
</evidence>
<dbReference type="Gene3D" id="3.30.1330.60">
    <property type="entry name" value="OmpA-like domain"/>
    <property type="match status" value="1"/>
</dbReference>
<keyword evidence="15" id="KW-1185">Reference proteome</keyword>
<keyword evidence="3" id="KW-1134">Transmembrane beta strand</keyword>
<protein>
    <submittedName>
        <fullName evidence="14">OOP family OmpA-OmpF porin</fullName>
    </submittedName>
</protein>
<reference evidence="14 15" key="1">
    <citation type="submission" date="2018-06" db="EMBL/GenBank/DDBJ databases">
        <title>Genomic Encyclopedia of Type Strains, Phase III (KMG-III): the genomes of soil and plant-associated and newly described type strains.</title>
        <authorList>
            <person name="Whitman W."/>
        </authorList>
    </citation>
    <scope>NUCLEOTIDE SEQUENCE [LARGE SCALE GENOMIC DNA]</scope>
    <source>
        <strain evidence="14 15">CGMCC 1.12398</strain>
    </source>
</reference>
<evidence type="ECO:0000259" key="13">
    <source>
        <dbReference type="PROSITE" id="PS51123"/>
    </source>
</evidence>
<dbReference type="SUPFAM" id="SSF56925">
    <property type="entry name" value="OMPA-like"/>
    <property type="match status" value="1"/>
</dbReference>
<accession>A0A327YW65</accession>
<dbReference type="InterPro" id="IPR036737">
    <property type="entry name" value="OmpA-like_sf"/>
</dbReference>
<evidence type="ECO:0000256" key="8">
    <source>
        <dbReference type="ARBA" id="ARBA00023136"/>
    </source>
</evidence>
<dbReference type="EMBL" id="QLMI01000001">
    <property type="protein sequence ID" value="RAK25340.1"/>
    <property type="molecule type" value="Genomic_DNA"/>
</dbReference>
<dbReference type="PROSITE" id="PS51123">
    <property type="entry name" value="OMPA_2"/>
    <property type="match status" value="1"/>
</dbReference>
<evidence type="ECO:0000256" key="12">
    <source>
        <dbReference type="SAM" id="SignalP"/>
    </source>
</evidence>
<dbReference type="CDD" id="cd07185">
    <property type="entry name" value="OmpA_C-like"/>
    <property type="match status" value="1"/>
</dbReference>
<organism evidence="14 15">
    <name type="scientific">Flavobacterium aquaticum</name>
    <dbReference type="NCBI Taxonomy" id="1236486"/>
    <lineage>
        <taxon>Bacteria</taxon>
        <taxon>Pseudomonadati</taxon>
        <taxon>Bacteroidota</taxon>
        <taxon>Flavobacteriia</taxon>
        <taxon>Flavobacteriales</taxon>
        <taxon>Flavobacteriaceae</taxon>
        <taxon>Flavobacterium</taxon>
    </lineage>
</organism>
<keyword evidence="6" id="KW-0406">Ion transport</keyword>
<dbReference type="InterPro" id="IPR006665">
    <property type="entry name" value="OmpA-like"/>
</dbReference>
<feature type="chain" id="PRO_5016330022" evidence="12">
    <location>
        <begin position="20"/>
        <end position="416"/>
    </location>
</feature>
<dbReference type="PRINTS" id="PR01021">
    <property type="entry name" value="OMPADOMAIN"/>
</dbReference>
<dbReference type="SUPFAM" id="SSF103647">
    <property type="entry name" value="TSP type-3 repeat"/>
    <property type="match status" value="1"/>
</dbReference>
<keyword evidence="5 12" id="KW-0732">Signal</keyword>
<keyword evidence="11" id="KW-0175">Coiled coil</keyword>
<dbReference type="OrthoDB" id="1522982at2"/>
<dbReference type="SUPFAM" id="SSF103088">
    <property type="entry name" value="OmpA-like"/>
    <property type="match status" value="1"/>
</dbReference>
<evidence type="ECO:0000256" key="11">
    <source>
        <dbReference type="SAM" id="Coils"/>
    </source>
</evidence>
<dbReference type="GO" id="GO:0006811">
    <property type="term" value="P:monoatomic ion transport"/>
    <property type="evidence" value="ECO:0007669"/>
    <property type="project" value="UniProtKB-KW"/>
</dbReference>
<keyword evidence="8 10" id="KW-0472">Membrane</keyword>
<feature type="domain" description="OmpA-like" evidence="13">
    <location>
        <begin position="303"/>
        <end position="416"/>
    </location>
</feature>
<evidence type="ECO:0000256" key="6">
    <source>
        <dbReference type="ARBA" id="ARBA00023065"/>
    </source>
</evidence>
<evidence type="ECO:0000256" key="2">
    <source>
        <dbReference type="ARBA" id="ARBA00022448"/>
    </source>
</evidence>
<dbReference type="GO" id="GO:0005509">
    <property type="term" value="F:calcium ion binding"/>
    <property type="evidence" value="ECO:0007669"/>
    <property type="project" value="InterPro"/>
</dbReference>
<dbReference type="InterPro" id="IPR011250">
    <property type="entry name" value="OMP/PagP_B-barrel"/>
</dbReference>
<dbReference type="PANTHER" id="PTHR30329">
    <property type="entry name" value="STATOR ELEMENT OF FLAGELLAR MOTOR COMPLEX"/>
    <property type="match status" value="1"/>
</dbReference>